<dbReference type="Pfam" id="PF00685">
    <property type="entry name" value="Sulfotransfer_1"/>
    <property type="match status" value="1"/>
</dbReference>
<feature type="domain" description="Sulfotransferase" evidence="5">
    <location>
        <begin position="74"/>
        <end position="334"/>
    </location>
</feature>
<dbReference type="InterPro" id="IPR000863">
    <property type="entry name" value="Sulfotransferase_dom"/>
</dbReference>
<dbReference type="Proteomes" id="UP000525078">
    <property type="component" value="Unassembled WGS sequence"/>
</dbReference>
<feature type="region of interest" description="Disordered" evidence="4">
    <location>
        <begin position="1"/>
        <end position="21"/>
    </location>
</feature>
<reference evidence="6 7" key="1">
    <citation type="journal article" date="2020" name="bioRxiv">
        <title>Sequence and annotation of 42 cannabis genomes reveals extensive copy number variation in cannabinoid synthesis and pathogen resistance genes.</title>
        <authorList>
            <person name="Mckernan K.J."/>
            <person name="Helbert Y."/>
            <person name="Kane L.T."/>
            <person name="Ebling H."/>
            <person name="Zhang L."/>
            <person name="Liu B."/>
            <person name="Eaton Z."/>
            <person name="Mclaughlin S."/>
            <person name="Kingan S."/>
            <person name="Baybayan P."/>
            <person name="Concepcion G."/>
            <person name="Jordan M."/>
            <person name="Riva A."/>
            <person name="Barbazuk W."/>
            <person name="Harkins T."/>
        </authorList>
    </citation>
    <scope>NUCLEOTIDE SEQUENCE [LARGE SCALE GENOMIC DNA]</scope>
    <source>
        <strain evidence="7">cv. Jamaican Lion 4</strain>
        <tissue evidence="6">Leaf</tissue>
    </source>
</reference>
<dbReference type="InterPro" id="IPR027417">
    <property type="entry name" value="P-loop_NTPase"/>
</dbReference>
<keyword evidence="2 3" id="KW-0808">Transferase</keyword>
<dbReference type="EC" id="2.8.2.-" evidence="3"/>
<evidence type="ECO:0000256" key="4">
    <source>
        <dbReference type="SAM" id="MobiDB-lite"/>
    </source>
</evidence>
<dbReference type="AlphaFoldDB" id="A0A7J6FBP2"/>
<dbReference type="GO" id="GO:0008146">
    <property type="term" value="F:sulfotransferase activity"/>
    <property type="evidence" value="ECO:0007669"/>
    <property type="project" value="InterPro"/>
</dbReference>
<gene>
    <name evidence="6" type="ORF">F8388_025727</name>
</gene>
<evidence type="ECO:0000313" key="6">
    <source>
        <dbReference type="EMBL" id="KAF4367309.1"/>
    </source>
</evidence>
<evidence type="ECO:0000256" key="2">
    <source>
        <dbReference type="ARBA" id="ARBA00022679"/>
    </source>
</evidence>
<evidence type="ECO:0000256" key="3">
    <source>
        <dbReference type="RuleBase" id="RU361155"/>
    </source>
</evidence>
<protein>
    <recommendedName>
        <fullName evidence="3">Sulfotransferase</fullName>
        <ecNumber evidence="3">2.8.2.-</ecNumber>
    </recommendedName>
</protein>
<proteinExistence type="inferred from homology"/>
<dbReference type="SUPFAM" id="SSF52540">
    <property type="entry name" value="P-loop containing nucleoside triphosphate hydrolases"/>
    <property type="match status" value="1"/>
</dbReference>
<sequence>MASQHFSCGQNVDDDDENNNDDDRGGSILEIVISDLPKSNGWRKDGLILYQNCWFPFHVLPNVLAFQKNFIPKDDDIIMTSFPKSGTTWLKSLLFSILNRRNYNNNNPLLTTVPHHLVSFFEFQIYANYPHNLHNFTTMPSPRLVSTHIPYASLPDSILKVSKSRIIYISRNPLDVIVSLWYYASGHPDRLSDEWTIEYFVDKFCKGETEFGSYWDHVLGFWKASLDRPEKVLFLKYEDLKEKSVCQLKRVAEFIGLPFSQEEESEGVVEQIMDMCSLNKLKNLDVNKHGEFKPKLHNKLFFRKGQIGDWINHLTPSMAERVNQIVAEKLSDSGLSFRMS</sequence>
<comment type="caution">
    <text evidence="6">The sequence shown here is derived from an EMBL/GenBank/DDBJ whole genome shotgun (WGS) entry which is preliminary data.</text>
</comment>
<feature type="compositionally biased region" description="Polar residues" evidence="4">
    <location>
        <begin position="1"/>
        <end position="10"/>
    </location>
</feature>
<accession>A0A7J6FBP2</accession>
<organism evidence="6 7">
    <name type="scientific">Cannabis sativa</name>
    <name type="common">Hemp</name>
    <name type="synonym">Marijuana</name>
    <dbReference type="NCBI Taxonomy" id="3483"/>
    <lineage>
        <taxon>Eukaryota</taxon>
        <taxon>Viridiplantae</taxon>
        <taxon>Streptophyta</taxon>
        <taxon>Embryophyta</taxon>
        <taxon>Tracheophyta</taxon>
        <taxon>Spermatophyta</taxon>
        <taxon>Magnoliopsida</taxon>
        <taxon>eudicotyledons</taxon>
        <taxon>Gunneridae</taxon>
        <taxon>Pentapetalae</taxon>
        <taxon>rosids</taxon>
        <taxon>fabids</taxon>
        <taxon>Rosales</taxon>
        <taxon>Cannabaceae</taxon>
        <taxon>Cannabis</taxon>
    </lineage>
</organism>
<evidence type="ECO:0000313" key="7">
    <source>
        <dbReference type="Proteomes" id="UP000525078"/>
    </source>
</evidence>
<evidence type="ECO:0000256" key="1">
    <source>
        <dbReference type="ARBA" id="ARBA00005771"/>
    </source>
</evidence>
<evidence type="ECO:0000259" key="5">
    <source>
        <dbReference type="Pfam" id="PF00685"/>
    </source>
</evidence>
<dbReference type="PANTHER" id="PTHR11783">
    <property type="entry name" value="SULFOTRANSFERASE SULT"/>
    <property type="match status" value="1"/>
</dbReference>
<dbReference type="EMBL" id="JAATIP010000143">
    <property type="protein sequence ID" value="KAF4367309.1"/>
    <property type="molecule type" value="Genomic_DNA"/>
</dbReference>
<name>A0A7J6FBP2_CANSA</name>
<comment type="similarity">
    <text evidence="1 3">Belongs to the sulfotransferase 1 family.</text>
</comment>
<dbReference type="Gene3D" id="3.40.50.300">
    <property type="entry name" value="P-loop containing nucleotide triphosphate hydrolases"/>
    <property type="match status" value="1"/>
</dbReference>